<dbReference type="AlphaFoldDB" id="A0A315USI7"/>
<evidence type="ECO:0000313" key="7">
    <source>
        <dbReference type="Proteomes" id="UP000250572"/>
    </source>
</evidence>
<dbReference type="Proteomes" id="UP000250572">
    <property type="component" value="Unassembled WGS sequence"/>
</dbReference>
<evidence type="ECO:0000256" key="4">
    <source>
        <dbReference type="ARBA" id="ARBA00023054"/>
    </source>
</evidence>
<proteinExistence type="inferred from homology"/>
<evidence type="ECO:0000256" key="5">
    <source>
        <dbReference type="SAM" id="Coils"/>
    </source>
</evidence>
<sequence length="352" mass="39803">MSGCVNPFGHTDTRARPNEQHANSCLRRYCERTLLTCRAAVDSSLGRESIRTSTSLAVLAIRAANRNRVRSREGVSSNSRGSGRRCFGRVRFAVAESGFLARRRTDSRANVLADAKSLVERLRNHDNAAEMLIEQTTSLNKRVEAMKQYQEEIDSLNQVARHRPRSSLVLGIQQENRQIRELQQENKGKTLLDPRSFSPTAGILLTHSIRDRTKLVSSPPAELRTSLEEHQSALELIMTKYREQVFRLLMASKREDPTIVTQLKEQHTTAMQAHIDKINEMASVMRKAIEVDEGRVCEDEERIKQLELENSGLRELLGISREAFLVLKREEASDNTSLSPLLTSADVSLRKS</sequence>
<dbReference type="GO" id="GO:0005737">
    <property type="term" value="C:cytoplasm"/>
    <property type="evidence" value="ECO:0007669"/>
    <property type="project" value="UniProtKB-SubCell"/>
</dbReference>
<dbReference type="InterPro" id="IPR008555">
    <property type="entry name" value="SIKE"/>
</dbReference>
<feature type="coiled-coil region" evidence="5">
    <location>
        <begin position="115"/>
        <end position="192"/>
    </location>
</feature>
<keyword evidence="7" id="KW-1185">Reference proteome</keyword>
<dbReference type="STRING" id="33528.ENSGAFP00000007193"/>
<evidence type="ECO:0008006" key="8">
    <source>
        <dbReference type="Google" id="ProtNLM"/>
    </source>
</evidence>
<evidence type="ECO:0000256" key="2">
    <source>
        <dbReference type="ARBA" id="ARBA00005537"/>
    </source>
</evidence>
<keyword evidence="4 5" id="KW-0175">Coiled coil</keyword>
<protein>
    <recommendedName>
        <fullName evidence="8">FGFR1 oncogene partner 2 homolog</fullName>
    </recommendedName>
</protein>
<reference evidence="6 7" key="1">
    <citation type="journal article" date="2018" name="G3 (Bethesda)">
        <title>A High-Quality Reference Genome for the Invasive Mosquitofish Gambusia affinis Using a Chicago Library.</title>
        <authorList>
            <person name="Hoffberg S.L."/>
            <person name="Troendle N.J."/>
            <person name="Glenn T.C."/>
            <person name="Mahmud O."/>
            <person name="Louha S."/>
            <person name="Chalopin D."/>
            <person name="Bennetzen J.L."/>
            <person name="Mauricio R."/>
        </authorList>
    </citation>
    <scope>NUCLEOTIDE SEQUENCE [LARGE SCALE GENOMIC DNA]</scope>
    <source>
        <strain evidence="6">NE01/NJP1002.9</strain>
        <tissue evidence="6">Muscle</tissue>
    </source>
</reference>
<name>A0A315USI7_GAMAF</name>
<organism evidence="6 7">
    <name type="scientific">Gambusia affinis</name>
    <name type="common">Western mosquitofish</name>
    <name type="synonym">Heterandria affinis</name>
    <dbReference type="NCBI Taxonomy" id="33528"/>
    <lineage>
        <taxon>Eukaryota</taxon>
        <taxon>Metazoa</taxon>
        <taxon>Chordata</taxon>
        <taxon>Craniata</taxon>
        <taxon>Vertebrata</taxon>
        <taxon>Euteleostomi</taxon>
        <taxon>Actinopterygii</taxon>
        <taxon>Neopterygii</taxon>
        <taxon>Teleostei</taxon>
        <taxon>Neoteleostei</taxon>
        <taxon>Acanthomorphata</taxon>
        <taxon>Ovalentaria</taxon>
        <taxon>Atherinomorphae</taxon>
        <taxon>Cyprinodontiformes</taxon>
        <taxon>Poeciliidae</taxon>
        <taxon>Poeciliinae</taxon>
        <taxon>Gambusia</taxon>
    </lineage>
</organism>
<comment type="similarity">
    <text evidence="2">Belongs to the SIKE family.</text>
</comment>
<accession>A0A315USI7</accession>
<dbReference type="EMBL" id="NHOQ01002778">
    <property type="protein sequence ID" value="PWA14639.1"/>
    <property type="molecule type" value="Genomic_DNA"/>
</dbReference>
<dbReference type="Pfam" id="PF05769">
    <property type="entry name" value="SIKE"/>
    <property type="match status" value="2"/>
</dbReference>
<dbReference type="GO" id="GO:0009611">
    <property type="term" value="P:response to wounding"/>
    <property type="evidence" value="ECO:0007669"/>
    <property type="project" value="TreeGrafter"/>
</dbReference>
<evidence type="ECO:0000313" key="6">
    <source>
        <dbReference type="EMBL" id="PWA14639.1"/>
    </source>
</evidence>
<evidence type="ECO:0000256" key="3">
    <source>
        <dbReference type="ARBA" id="ARBA00022490"/>
    </source>
</evidence>
<evidence type="ECO:0000256" key="1">
    <source>
        <dbReference type="ARBA" id="ARBA00004496"/>
    </source>
</evidence>
<dbReference type="PANTHER" id="PTHR12186:SF3">
    <property type="entry name" value="FGFR1 ONCOGENE PARTNER 2"/>
    <property type="match status" value="1"/>
</dbReference>
<comment type="subcellular location">
    <subcellularLocation>
        <location evidence="1">Cytoplasm</location>
    </subcellularLocation>
</comment>
<gene>
    <name evidence="6" type="ORF">CCH79_00014319</name>
</gene>
<keyword evidence="3" id="KW-0963">Cytoplasm</keyword>
<dbReference type="PANTHER" id="PTHR12186">
    <property type="entry name" value="SIKE FAMILY MEMBER"/>
    <property type="match status" value="1"/>
</dbReference>
<comment type="caution">
    <text evidence="6">The sequence shown here is derived from an EMBL/GenBank/DDBJ whole genome shotgun (WGS) entry which is preliminary data.</text>
</comment>